<accession>A0A5C8D4R3</accession>
<dbReference type="RefSeq" id="WP_147738648.1">
    <property type="nucleotide sequence ID" value="NZ_SAXU01000001.1"/>
</dbReference>
<evidence type="ECO:0000313" key="3">
    <source>
        <dbReference type="Proteomes" id="UP000324638"/>
    </source>
</evidence>
<evidence type="ECO:0000256" key="1">
    <source>
        <dbReference type="SAM" id="SignalP"/>
    </source>
</evidence>
<proteinExistence type="predicted"/>
<dbReference type="Proteomes" id="UP000324638">
    <property type="component" value="Unassembled WGS sequence"/>
</dbReference>
<evidence type="ECO:0000313" key="2">
    <source>
        <dbReference type="EMBL" id="TXJ20477.1"/>
    </source>
</evidence>
<dbReference type="PROSITE" id="PS51257">
    <property type="entry name" value="PROKAR_LIPOPROTEIN"/>
    <property type="match status" value="1"/>
</dbReference>
<comment type="caution">
    <text evidence="2">The sequence shown here is derived from an EMBL/GenBank/DDBJ whole genome shotgun (WGS) entry which is preliminary data.</text>
</comment>
<keyword evidence="1" id="KW-0732">Signal</keyword>
<gene>
    <name evidence="2" type="ORF">EPJ79_04860</name>
</gene>
<name>A0A5C8D4R3_9SPIR</name>
<dbReference type="AlphaFoldDB" id="A0A5C8D4R3"/>
<protein>
    <submittedName>
        <fullName evidence="2">Uncharacterized protein</fullName>
    </submittedName>
</protein>
<feature type="signal peptide" evidence="1">
    <location>
        <begin position="1"/>
        <end position="21"/>
    </location>
</feature>
<sequence>MRKSIYLFLIIVICIMSMLMASCDNQPMKVSYSQKTGLLDQNGDIVSNFTYTNSGYVAPELPFDATEYYRIFVPYSKGSGYHTVNYKDTNKLKQLWLDQIQRKGRSDGKVFAIRNRANDRDMNNFQKQHGSQSRYDYYYFKDNGDIVYKGGDKTYYAKEHLIKTFVGAVIVDYRTVKERTEPDAGVTHQDVIHHTGEYTVGAIYKMAINVNEARRLFADAGGGPTDGAYEFVAARKMIWFFAGGFTQDTSLFVRQFYNTNFMEVLVLNPYANEGNTYCLGVDSYYAYYGNYRVGEGATPPIDGFTAQNYPYMTDEKLYLAQRPETIIPLLNHTTTFTDASRWWSFLALPGHKY</sequence>
<feature type="chain" id="PRO_5022979276" evidence="1">
    <location>
        <begin position="22"/>
        <end position="353"/>
    </location>
</feature>
<dbReference type="EMBL" id="SAXU01000001">
    <property type="protein sequence ID" value="TXJ20477.1"/>
    <property type="molecule type" value="Genomic_DNA"/>
</dbReference>
<organism evidence="2 3">
    <name type="scientific">Brachyspira aalborgi</name>
    <dbReference type="NCBI Taxonomy" id="29522"/>
    <lineage>
        <taxon>Bacteria</taxon>
        <taxon>Pseudomonadati</taxon>
        <taxon>Spirochaetota</taxon>
        <taxon>Spirochaetia</taxon>
        <taxon>Brachyspirales</taxon>
        <taxon>Brachyspiraceae</taxon>
        <taxon>Brachyspira</taxon>
    </lineage>
</organism>
<reference evidence="2 3" key="1">
    <citation type="journal article" date="1992" name="Lakartidningen">
        <title>[Penicillin V and not amoxicillin is the first choice preparation in acute otitis].</title>
        <authorList>
            <person name="Kamme C."/>
            <person name="Lundgren K."/>
            <person name="Prellner K."/>
        </authorList>
    </citation>
    <scope>NUCLEOTIDE SEQUENCE [LARGE SCALE GENOMIC DNA]</scope>
    <source>
        <strain evidence="2 3">513A</strain>
    </source>
</reference>